<dbReference type="Pfam" id="PF00512">
    <property type="entry name" value="HisKA"/>
    <property type="match status" value="1"/>
</dbReference>
<keyword evidence="7 14" id="KW-0812">Transmembrane</keyword>
<dbReference type="CDD" id="cd00082">
    <property type="entry name" value="HisKA"/>
    <property type="match status" value="1"/>
</dbReference>
<dbReference type="InterPro" id="IPR003661">
    <property type="entry name" value="HisK_dim/P_dom"/>
</dbReference>
<evidence type="ECO:0000313" key="17">
    <source>
        <dbReference type="EMBL" id="MBP2020963.1"/>
    </source>
</evidence>
<evidence type="ECO:0000256" key="9">
    <source>
        <dbReference type="ARBA" id="ARBA00022989"/>
    </source>
</evidence>
<dbReference type="RefSeq" id="WP_021283429.1">
    <property type="nucleotide sequence ID" value="NZ_JAGGLL010000004.1"/>
</dbReference>
<dbReference type="SUPFAM" id="SSF52172">
    <property type="entry name" value="CheY-like"/>
    <property type="match status" value="1"/>
</dbReference>
<evidence type="ECO:0000256" key="4">
    <source>
        <dbReference type="ARBA" id="ARBA00018672"/>
    </source>
</evidence>
<dbReference type="GO" id="GO:0016301">
    <property type="term" value="F:kinase activity"/>
    <property type="evidence" value="ECO:0007669"/>
    <property type="project" value="UniProtKB-KW"/>
</dbReference>
<evidence type="ECO:0000259" key="15">
    <source>
        <dbReference type="PROSITE" id="PS50109"/>
    </source>
</evidence>
<comment type="subcellular location">
    <subcellularLocation>
        <location evidence="2">Cell membrane</location>
        <topology evidence="2">Multi-pass membrane protein</topology>
    </subcellularLocation>
</comment>
<evidence type="ECO:0000256" key="12">
    <source>
        <dbReference type="ARBA" id="ARBA00024867"/>
    </source>
</evidence>
<proteinExistence type="predicted"/>
<keyword evidence="11 14" id="KW-0472">Membrane</keyword>
<sequence>MKKNRNIKLKDKKVIISFIGVILTVILSTLTYFTYRQYEKTIVHQQQQNMLGISRSISRSIELFINDIKDSMKIISLDGEFIKKISGVDNGNDGVALKPYYEAHKDSINGIYFFNKDGELSNQYPKGSKTVENYIQANVDYVISSKKAYIANPYLDEEKNTFILNIYEPVFKDGEFTGVLSVGISLDVIYNKLIQPVKIGKKGYALVKNQYGIIIMHNVKEQVGMDVIETRKHLYPELDFEELEKLINDQLTGGEGTAIYHSYWWAESSLKKVKKLNAYTPVELGDYFWVVALTMSYDEVQEPINKFLAQIITIAVLIAIIISIFITALIKMKKNKEELEKETKYLKILNETSEQLREKEAELYHSSKLKMVGTFAGGIAHDINNLLTPILGYSELLLMRLPKGGEYYEDVEEILKASQKGKDLIEQILAFSRNDKSITNVEAISINQVTRETIKLIRTIIPKNIVIKENIEENCGYINANFTHVHQVIFNLCTNAYQAMKDLNGILEISLRNVKGSNISKMTKDINKDLFYAELVIKDSGCGMNEETQHRIFDPFFTTKPSEEGTGLGLFVVRNIIEKYKGAIMVESVLGKGSSFTVYLPLIDEHKEGEKFNSKRSHEHKRILIVDDNETVIKVLKKGLEHLGYYVISETEPRKAFGTFKREYENIDLVITDYMMPNMNGSELAKKLKEVESNIPIILISGYMDQSGNSIGEDKNINAYISKPVEINSLTKTIKELLF</sequence>
<dbReference type="Gene3D" id="1.10.287.130">
    <property type="match status" value="1"/>
</dbReference>
<feature type="modified residue" description="4-aspartylphosphate" evidence="13">
    <location>
        <position position="673"/>
    </location>
</feature>
<dbReference type="Gene3D" id="3.30.565.10">
    <property type="entry name" value="Histidine kinase-like ATPase, C-terminal domain"/>
    <property type="match status" value="1"/>
</dbReference>
<protein>
    <recommendedName>
        <fullName evidence="4">Stage 0 sporulation protein A homolog</fullName>
        <ecNumber evidence="3">2.7.13.3</ecNumber>
    </recommendedName>
</protein>
<name>A0ABS4JZL4_9CLOT</name>
<evidence type="ECO:0000256" key="14">
    <source>
        <dbReference type="SAM" id="Phobius"/>
    </source>
</evidence>
<dbReference type="EMBL" id="JAGGLL010000004">
    <property type="protein sequence ID" value="MBP2020963.1"/>
    <property type="molecule type" value="Genomic_DNA"/>
</dbReference>
<feature type="domain" description="Response regulatory" evidence="16">
    <location>
        <begin position="622"/>
        <end position="738"/>
    </location>
</feature>
<evidence type="ECO:0000256" key="6">
    <source>
        <dbReference type="ARBA" id="ARBA00022553"/>
    </source>
</evidence>
<dbReference type="PANTHER" id="PTHR43547:SF2">
    <property type="entry name" value="HYBRID SIGNAL TRANSDUCTION HISTIDINE KINASE C"/>
    <property type="match status" value="1"/>
</dbReference>
<gene>
    <name evidence="17" type="ORF">J2Z44_000747</name>
</gene>
<keyword evidence="9 14" id="KW-1133">Transmembrane helix</keyword>
<dbReference type="Pfam" id="PF00072">
    <property type="entry name" value="Response_reg"/>
    <property type="match status" value="1"/>
</dbReference>
<comment type="function">
    <text evidence="12">May play the central regulatory role in sporulation. It may be an element of the effector pathway responsible for the activation of sporulation genes in response to nutritional stress. Spo0A may act in concert with spo0H (a sigma factor) to control the expression of some genes that are critical to the sporulation process.</text>
</comment>
<evidence type="ECO:0000256" key="7">
    <source>
        <dbReference type="ARBA" id="ARBA00022692"/>
    </source>
</evidence>
<dbReference type="PROSITE" id="PS50109">
    <property type="entry name" value="HIS_KIN"/>
    <property type="match status" value="1"/>
</dbReference>
<dbReference type="CDD" id="cd18773">
    <property type="entry name" value="PDC1_HK_sensor"/>
    <property type="match status" value="1"/>
</dbReference>
<keyword evidence="5" id="KW-1003">Cell membrane</keyword>
<dbReference type="Gene3D" id="3.30.450.20">
    <property type="entry name" value="PAS domain"/>
    <property type="match status" value="1"/>
</dbReference>
<dbReference type="InterPro" id="IPR011006">
    <property type="entry name" value="CheY-like_superfamily"/>
</dbReference>
<dbReference type="SMART" id="SM00387">
    <property type="entry name" value="HATPase_c"/>
    <property type="match status" value="1"/>
</dbReference>
<dbReference type="Pfam" id="PF02743">
    <property type="entry name" value="dCache_1"/>
    <property type="match status" value="1"/>
</dbReference>
<dbReference type="Proteomes" id="UP001519308">
    <property type="component" value="Unassembled WGS sequence"/>
</dbReference>
<dbReference type="Pfam" id="PF02518">
    <property type="entry name" value="HATPase_c"/>
    <property type="match status" value="1"/>
</dbReference>
<evidence type="ECO:0000256" key="13">
    <source>
        <dbReference type="PROSITE-ProRule" id="PRU00169"/>
    </source>
</evidence>
<dbReference type="CDD" id="cd00156">
    <property type="entry name" value="REC"/>
    <property type="match status" value="1"/>
</dbReference>
<dbReference type="InterPro" id="IPR005467">
    <property type="entry name" value="His_kinase_dom"/>
</dbReference>
<dbReference type="InterPro" id="IPR001789">
    <property type="entry name" value="Sig_transdc_resp-reg_receiver"/>
</dbReference>
<dbReference type="PRINTS" id="PR00344">
    <property type="entry name" value="BCTRLSENSOR"/>
</dbReference>
<evidence type="ECO:0000256" key="10">
    <source>
        <dbReference type="ARBA" id="ARBA00023012"/>
    </source>
</evidence>
<organism evidence="17 18">
    <name type="scientific">Clostridium punense</name>
    <dbReference type="NCBI Taxonomy" id="1054297"/>
    <lineage>
        <taxon>Bacteria</taxon>
        <taxon>Bacillati</taxon>
        <taxon>Bacillota</taxon>
        <taxon>Clostridia</taxon>
        <taxon>Eubacteriales</taxon>
        <taxon>Clostridiaceae</taxon>
        <taxon>Clostridium</taxon>
    </lineage>
</organism>
<dbReference type="SMART" id="SM00388">
    <property type="entry name" value="HisKA"/>
    <property type="match status" value="1"/>
</dbReference>
<evidence type="ECO:0000256" key="2">
    <source>
        <dbReference type="ARBA" id="ARBA00004651"/>
    </source>
</evidence>
<dbReference type="PANTHER" id="PTHR43547">
    <property type="entry name" value="TWO-COMPONENT HISTIDINE KINASE"/>
    <property type="match status" value="1"/>
</dbReference>
<dbReference type="EC" id="2.7.13.3" evidence="3"/>
<comment type="catalytic activity">
    <reaction evidence="1">
        <text>ATP + protein L-histidine = ADP + protein N-phospho-L-histidine.</text>
        <dbReference type="EC" id="2.7.13.3"/>
    </reaction>
</comment>
<evidence type="ECO:0000259" key="16">
    <source>
        <dbReference type="PROSITE" id="PS50110"/>
    </source>
</evidence>
<feature type="transmembrane region" description="Helical" evidence="14">
    <location>
        <begin position="14"/>
        <end position="35"/>
    </location>
</feature>
<dbReference type="Gene3D" id="3.40.50.2300">
    <property type="match status" value="1"/>
</dbReference>
<keyword evidence="18" id="KW-1185">Reference proteome</keyword>
<evidence type="ECO:0000256" key="1">
    <source>
        <dbReference type="ARBA" id="ARBA00000085"/>
    </source>
</evidence>
<dbReference type="InterPro" id="IPR004358">
    <property type="entry name" value="Sig_transdc_His_kin-like_C"/>
</dbReference>
<dbReference type="SUPFAM" id="SSF55874">
    <property type="entry name" value="ATPase domain of HSP90 chaperone/DNA topoisomerase II/histidine kinase"/>
    <property type="match status" value="1"/>
</dbReference>
<dbReference type="SUPFAM" id="SSF47384">
    <property type="entry name" value="Homodimeric domain of signal transducing histidine kinase"/>
    <property type="match status" value="1"/>
</dbReference>
<dbReference type="InterPro" id="IPR003594">
    <property type="entry name" value="HATPase_dom"/>
</dbReference>
<dbReference type="SMART" id="SM00448">
    <property type="entry name" value="REC"/>
    <property type="match status" value="1"/>
</dbReference>
<dbReference type="InterPro" id="IPR036890">
    <property type="entry name" value="HATPase_C_sf"/>
</dbReference>
<dbReference type="InterPro" id="IPR033479">
    <property type="entry name" value="dCache_1"/>
</dbReference>
<evidence type="ECO:0000256" key="5">
    <source>
        <dbReference type="ARBA" id="ARBA00022475"/>
    </source>
</evidence>
<keyword evidence="6 13" id="KW-0597">Phosphoprotein</keyword>
<comment type="caution">
    <text evidence="17">The sequence shown here is derived from an EMBL/GenBank/DDBJ whole genome shotgun (WGS) entry which is preliminary data.</text>
</comment>
<reference evidence="17 18" key="1">
    <citation type="submission" date="2021-03" db="EMBL/GenBank/DDBJ databases">
        <title>Genomic Encyclopedia of Type Strains, Phase IV (KMG-IV): sequencing the most valuable type-strain genomes for metagenomic binning, comparative biology and taxonomic classification.</title>
        <authorList>
            <person name="Goeker M."/>
        </authorList>
    </citation>
    <scope>NUCLEOTIDE SEQUENCE [LARGE SCALE GENOMIC DNA]</scope>
    <source>
        <strain evidence="17 18">DSM 28650</strain>
    </source>
</reference>
<feature type="domain" description="Histidine kinase" evidence="15">
    <location>
        <begin position="378"/>
        <end position="604"/>
    </location>
</feature>
<keyword evidence="8 17" id="KW-0808">Transferase</keyword>
<accession>A0ABS4JZL4</accession>
<feature type="transmembrane region" description="Helical" evidence="14">
    <location>
        <begin position="307"/>
        <end position="330"/>
    </location>
</feature>
<keyword evidence="10" id="KW-0902">Two-component regulatory system</keyword>
<dbReference type="PROSITE" id="PS50110">
    <property type="entry name" value="RESPONSE_REGULATORY"/>
    <property type="match status" value="1"/>
</dbReference>
<evidence type="ECO:0000313" key="18">
    <source>
        <dbReference type="Proteomes" id="UP001519308"/>
    </source>
</evidence>
<dbReference type="InterPro" id="IPR036097">
    <property type="entry name" value="HisK_dim/P_sf"/>
</dbReference>
<keyword evidence="8 17" id="KW-0418">Kinase</keyword>
<evidence type="ECO:0000256" key="11">
    <source>
        <dbReference type="ARBA" id="ARBA00023136"/>
    </source>
</evidence>
<evidence type="ECO:0000256" key="8">
    <source>
        <dbReference type="ARBA" id="ARBA00022777"/>
    </source>
</evidence>
<evidence type="ECO:0000256" key="3">
    <source>
        <dbReference type="ARBA" id="ARBA00012438"/>
    </source>
</evidence>